<evidence type="ECO:0000313" key="9">
    <source>
        <dbReference type="Proteomes" id="UP000015101"/>
    </source>
</evidence>
<evidence type="ECO:0000256" key="4">
    <source>
        <dbReference type="ARBA" id="ARBA00022833"/>
    </source>
</evidence>
<keyword evidence="1" id="KW-0343">GTPase activation</keyword>
<dbReference type="PANTHER" id="PTHR45705:SF1">
    <property type="entry name" value="FI20236P1"/>
    <property type="match status" value="1"/>
</dbReference>
<evidence type="ECO:0000256" key="2">
    <source>
        <dbReference type="ARBA" id="ARBA00022723"/>
    </source>
</evidence>
<dbReference type="PANTHER" id="PTHR45705">
    <property type="entry name" value="FI20236P1"/>
    <property type="match status" value="1"/>
</dbReference>
<evidence type="ECO:0000256" key="5">
    <source>
        <dbReference type="PROSITE-ProRule" id="PRU00288"/>
    </source>
</evidence>
<dbReference type="PROSITE" id="PS50115">
    <property type="entry name" value="ARFGAP"/>
    <property type="match status" value="1"/>
</dbReference>
<dbReference type="Proteomes" id="UP000015101">
    <property type="component" value="Unassembled WGS sequence"/>
</dbReference>
<dbReference type="FunFam" id="1.10.220.150:FF:000009">
    <property type="entry name" value="stromal membrane-associated protein 1 isoform X1"/>
    <property type="match status" value="1"/>
</dbReference>
<keyword evidence="3 5" id="KW-0863">Zinc-finger</keyword>
<keyword evidence="4" id="KW-0862">Zinc</keyword>
<dbReference type="OrthoDB" id="73919at2759"/>
<dbReference type="RefSeq" id="XP_009022488.1">
    <property type="nucleotide sequence ID" value="XM_009024240.1"/>
</dbReference>
<evidence type="ECO:0000313" key="8">
    <source>
        <dbReference type="EnsemblMetazoa" id="HelroP66893"/>
    </source>
</evidence>
<dbReference type="CTD" id="20213974"/>
<organism evidence="8 9">
    <name type="scientific">Helobdella robusta</name>
    <name type="common">Californian leech</name>
    <dbReference type="NCBI Taxonomy" id="6412"/>
    <lineage>
        <taxon>Eukaryota</taxon>
        <taxon>Metazoa</taxon>
        <taxon>Spiralia</taxon>
        <taxon>Lophotrochozoa</taxon>
        <taxon>Annelida</taxon>
        <taxon>Clitellata</taxon>
        <taxon>Hirudinea</taxon>
        <taxon>Rhynchobdellida</taxon>
        <taxon>Glossiphoniidae</taxon>
        <taxon>Helobdella</taxon>
    </lineage>
</organism>
<dbReference type="EnsemblMetazoa" id="HelroT66893">
    <property type="protein sequence ID" value="HelroP66893"/>
    <property type="gene ID" value="HelroG66893"/>
</dbReference>
<dbReference type="InParanoid" id="T1FYS6"/>
<dbReference type="GO" id="GO:0005096">
    <property type="term" value="F:GTPase activator activity"/>
    <property type="evidence" value="ECO:0007669"/>
    <property type="project" value="UniProtKB-KW"/>
</dbReference>
<dbReference type="Gene3D" id="1.10.220.150">
    <property type="entry name" value="Arf GTPase activating protein"/>
    <property type="match status" value="1"/>
</dbReference>
<dbReference type="AlphaFoldDB" id="T1FYS6"/>
<dbReference type="HOGENOM" id="CLU_023062_1_2_1"/>
<reference evidence="8" key="3">
    <citation type="submission" date="2015-06" db="UniProtKB">
        <authorList>
            <consortium name="EnsemblMetazoa"/>
        </authorList>
    </citation>
    <scope>IDENTIFICATION</scope>
</reference>
<protein>
    <recommendedName>
        <fullName evidence="6">Arf-GAP domain-containing protein</fullName>
    </recommendedName>
</protein>
<dbReference type="InterPro" id="IPR038508">
    <property type="entry name" value="ArfGAP_dom_sf"/>
</dbReference>
<dbReference type="GO" id="GO:0008270">
    <property type="term" value="F:zinc ion binding"/>
    <property type="evidence" value="ECO:0007669"/>
    <property type="project" value="UniProtKB-KW"/>
</dbReference>
<dbReference type="InterPro" id="IPR037278">
    <property type="entry name" value="ARFGAP/RecO"/>
</dbReference>
<feature type="domain" description="Arf-GAP" evidence="6">
    <location>
        <begin position="15"/>
        <end position="99"/>
    </location>
</feature>
<dbReference type="Pfam" id="PF01412">
    <property type="entry name" value="ArfGap"/>
    <property type="match status" value="1"/>
</dbReference>
<reference evidence="7 9" key="2">
    <citation type="journal article" date="2013" name="Nature">
        <title>Insights into bilaterian evolution from three spiralian genomes.</title>
        <authorList>
            <person name="Simakov O."/>
            <person name="Marletaz F."/>
            <person name="Cho S.J."/>
            <person name="Edsinger-Gonzales E."/>
            <person name="Havlak P."/>
            <person name="Hellsten U."/>
            <person name="Kuo D.H."/>
            <person name="Larsson T."/>
            <person name="Lv J."/>
            <person name="Arendt D."/>
            <person name="Savage R."/>
            <person name="Osoegawa K."/>
            <person name="de Jong P."/>
            <person name="Grimwood J."/>
            <person name="Chapman J.A."/>
            <person name="Shapiro H."/>
            <person name="Aerts A."/>
            <person name="Otillar R.P."/>
            <person name="Terry A.Y."/>
            <person name="Boore J.L."/>
            <person name="Grigoriev I.V."/>
            <person name="Lindberg D.R."/>
            <person name="Seaver E.C."/>
            <person name="Weisblat D.A."/>
            <person name="Putnam N.H."/>
            <person name="Rokhsar D.S."/>
        </authorList>
    </citation>
    <scope>NUCLEOTIDE SEQUENCE</scope>
</reference>
<dbReference type="EMBL" id="KB097143">
    <property type="protein sequence ID" value="ESN98737.1"/>
    <property type="molecule type" value="Genomic_DNA"/>
</dbReference>
<dbReference type="STRING" id="6412.T1FYS6"/>
<dbReference type="InterPro" id="IPR001164">
    <property type="entry name" value="ArfGAP_dom"/>
</dbReference>
<dbReference type="PRINTS" id="PR00405">
    <property type="entry name" value="REVINTRACTNG"/>
</dbReference>
<evidence type="ECO:0000313" key="7">
    <source>
        <dbReference type="EMBL" id="ESN98737.1"/>
    </source>
</evidence>
<keyword evidence="9" id="KW-1185">Reference proteome</keyword>
<proteinExistence type="predicted"/>
<evidence type="ECO:0000259" key="6">
    <source>
        <dbReference type="PROSITE" id="PS50115"/>
    </source>
</evidence>
<dbReference type="InterPro" id="IPR051718">
    <property type="entry name" value="ARF_GTPase-activating"/>
</dbReference>
<name>T1FYS6_HELRO</name>
<keyword evidence="2" id="KW-0479">Metal-binding</keyword>
<dbReference type="EMBL" id="AMQM01001049">
    <property type="status" value="NOT_ANNOTATED_CDS"/>
    <property type="molecule type" value="Genomic_DNA"/>
</dbReference>
<gene>
    <name evidence="8" type="primary">20213974</name>
    <name evidence="7" type="ORF">HELRODRAFT_66893</name>
</gene>
<dbReference type="GeneID" id="20213974"/>
<dbReference type="SMART" id="SM00105">
    <property type="entry name" value="ArfGap"/>
    <property type="match status" value="1"/>
</dbReference>
<sequence length="136" mass="15935">MSEKSLNKSTYDYCQSVLKELLKEEHNKYCADCQTKSPQWASWNIGVFICIKCAGIHRNLGVHISKVKSITLDIWNNDHIFMLQKMGNKKANEVYEATLPKNFCRNRLDFMITVLYFVVSKKVARKMYNFSIWLQA</sequence>
<reference evidence="9" key="1">
    <citation type="submission" date="2012-12" db="EMBL/GenBank/DDBJ databases">
        <authorList>
            <person name="Hellsten U."/>
            <person name="Grimwood J."/>
            <person name="Chapman J.A."/>
            <person name="Shapiro H."/>
            <person name="Aerts A."/>
            <person name="Otillar R.P."/>
            <person name="Terry A.Y."/>
            <person name="Boore J.L."/>
            <person name="Simakov O."/>
            <person name="Marletaz F."/>
            <person name="Cho S.-J."/>
            <person name="Edsinger-Gonzales E."/>
            <person name="Havlak P."/>
            <person name="Kuo D.-H."/>
            <person name="Larsson T."/>
            <person name="Lv J."/>
            <person name="Arendt D."/>
            <person name="Savage R."/>
            <person name="Osoegawa K."/>
            <person name="de Jong P."/>
            <person name="Lindberg D.R."/>
            <person name="Seaver E.C."/>
            <person name="Weisblat D.A."/>
            <person name="Putnam N.H."/>
            <person name="Grigoriev I.V."/>
            <person name="Rokhsar D.S."/>
        </authorList>
    </citation>
    <scope>NUCLEOTIDE SEQUENCE</scope>
</reference>
<dbReference type="KEGG" id="hro:HELRODRAFT_66893"/>
<accession>T1FYS6</accession>
<dbReference type="SUPFAM" id="SSF57863">
    <property type="entry name" value="ArfGap/RecO-like zinc finger"/>
    <property type="match status" value="1"/>
</dbReference>
<evidence type="ECO:0000256" key="1">
    <source>
        <dbReference type="ARBA" id="ARBA00022468"/>
    </source>
</evidence>
<evidence type="ECO:0000256" key="3">
    <source>
        <dbReference type="ARBA" id="ARBA00022771"/>
    </source>
</evidence>
<dbReference type="eggNOG" id="KOG0703">
    <property type="taxonomic scope" value="Eukaryota"/>
</dbReference>